<dbReference type="Gene3D" id="1.20.120.450">
    <property type="entry name" value="dinb family like domain"/>
    <property type="match status" value="1"/>
</dbReference>
<comment type="caution">
    <text evidence="1">The sequence shown here is derived from an EMBL/GenBank/DDBJ whole genome shotgun (WGS) entry which is preliminary data.</text>
</comment>
<evidence type="ECO:0000313" key="1">
    <source>
        <dbReference type="EMBL" id="MEN2752682.1"/>
    </source>
</evidence>
<evidence type="ECO:0000313" key="2">
    <source>
        <dbReference type="Proteomes" id="UP001461960"/>
    </source>
</evidence>
<keyword evidence="2" id="KW-1185">Reference proteome</keyword>
<gene>
    <name evidence="1" type="ORF">AAIR29_13710</name>
</gene>
<protein>
    <submittedName>
        <fullName evidence="1">Uncharacterized protein</fullName>
    </submittedName>
</protein>
<proteinExistence type="predicted"/>
<organism evidence="1 2">
    <name type="scientific">Psychrobacter saeujeotis</name>
    <dbReference type="NCBI Taxonomy" id="3143436"/>
    <lineage>
        <taxon>Bacteria</taxon>
        <taxon>Pseudomonadati</taxon>
        <taxon>Pseudomonadota</taxon>
        <taxon>Gammaproteobacteria</taxon>
        <taxon>Moraxellales</taxon>
        <taxon>Moraxellaceae</taxon>
        <taxon>Psychrobacter</taxon>
    </lineage>
</organism>
<dbReference type="RefSeq" id="WP_345832734.1">
    <property type="nucleotide sequence ID" value="NZ_JBDGHN010000036.1"/>
</dbReference>
<reference evidence="1 2" key="1">
    <citation type="submission" date="2024-05" db="EMBL/GenBank/DDBJ databases">
        <authorList>
            <person name="Kim H.-Y."/>
            <person name="Kim E."/>
            <person name="Cai Y."/>
            <person name="Yang S.-M."/>
            <person name="Lee W."/>
        </authorList>
    </citation>
    <scope>NUCLEOTIDE SEQUENCE [LARGE SCALE GENOMIC DNA]</scope>
    <source>
        <strain evidence="1 2">FBL11</strain>
    </source>
</reference>
<dbReference type="InterPro" id="IPR034660">
    <property type="entry name" value="DinB/YfiT-like"/>
</dbReference>
<sequence>LDQIIILFIDESDESDYSKNLSYRNTNNDNLHKSFSKLRQHLFNQQTQHSGQVTTLLCQLTIHLGEKDLLMLIPNIDAN</sequence>
<name>A0ABU9XB87_9GAMM</name>
<dbReference type="SUPFAM" id="SSF109854">
    <property type="entry name" value="DinB/YfiT-like putative metalloenzymes"/>
    <property type="match status" value="1"/>
</dbReference>
<accession>A0ABU9XB87</accession>
<feature type="non-terminal residue" evidence="1">
    <location>
        <position position="1"/>
    </location>
</feature>
<dbReference type="EMBL" id="JBDGHN010000036">
    <property type="protein sequence ID" value="MEN2752682.1"/>
    <property type="molecule type" value="Genomic_DNA"/>
</dbReference>
<dbReference type="Proteomes" id="UP001461960">
    <property type="component" value="Unassembled WGS sequence"/>
</dbReference>